<evidence type="ECO:0000256" key="1">
    <source>
        <dbReference type="SAM" id="MobiDB-lite"/>
    </source>
</evidence>
<name>A0A673FR24_9TELE</name>
<reference evidence="2" key="1">
    <citation type="submission" date="2025-08" db="UniProtKB">
        <authorList>
            <consortium name="Ensembl"/>
        </authorList>
    </citation>
    <scope>IDENTIFICATION</scope>
</reference>
<keyword evidence="3" id="KW-1185">Reference proteome</keyword>
<protein>
    <submittedName>
        <fullName evidence="2">Protein fem-1 homolog A-like</fullName>
    </submittedName>
</protein>
<gene>
    <name evidence="2" type="primary">LOC107736008</name>
</gene>
<dbReference type="Gene3D" id="1.25.40.20">
    <property type="entry name" value="Ankyrin repeat-containing domain"/>
    <property type="match status" value="1"/>
</dbReference>
<evidence type="ECO:0000313" key="3">
    <source>
        <dbReference type="Proteomes" id="UP000472270"/>
    </source>
</evidence>
<proteinExistence type="predicted"/>
<dbReference type="AlphaFoldDB" id="A0A673FR24"/>
<dbReference type="SUPFAM" id="SSF48403">
    <property type="entry name" value="Ankyrin repeat"/>
    <property type="match status" value="1"/>
</dbReference>
<organism evidence="2 3">
    <name type="scientific">Sinocyclocheilus rhinocerous</name>
    <dbReference type="NCBI Taxonomy" id="307959"/>
    <lineage>
        <taxon>Eukaryota</taxon>
        <taxon>Metazoa</taxon>
        <taxon>Chordata</taxon>
        <taxon>Craniata</taxon>
        <taxon>Vertebrata</taxon>
        <taxon>Euteleostomi</taxon>
        <taxon>Actinopterygii</taxon>
        <taxon>Neopterygii</taxon>
        <taxon>Teleostei</taxon>
        <taxon>Ostariophysi</taxon>
        <taxon>Cypriniformes</taxon>
        <taxon>Cyprinidae</taxon>
        <taxon>Cyprininae</taxon>
        <taxon>Sinocyclocheilus</taxon>
    </lineage>
</organism>
<dbReference type="Ensembl" id="ENSSRHT00000003513.1">
    <property type="protein sequence ID" value="ENSSRHP00000003385.1"/>
    <property type="gene ID" value="ENSSRHG00000002310.1"/>
</dbReference>
<feature type="region of interest" description="Disordered" evidence="1">
    <location>
        <begin position="37"/>
        <end position="100"/>
    </location>
</feature>
<dbReference type="Proteomes" id="UP000472270">
    <property type="component" value="Unassembled WGS sequence"/>
</dbReference>
<dbReference type="InterPro" id="IPR036770">
    <property type="entry name" value="Ankyrin_rpt-contain_sf"/>
</dbReference>
<accession>A0A673FR24</accession>
<evidence type="ECO:0000313" key="2">
    <source>
        <dbReference type="Ensembl" id="ENSSRHP00000003385.1"/>
    </source>
</evidence>
<sequence length="111" mass="12250">VKTLLKRGASVNSTTLTNSTPLRAACFDGHLEIVRGQPARPHLPDDLLLQEPQGDRQVPAGARSRRQPPEREGQHSSARLRRVRESGDHEDAAEGQRTHGAGRIRCACRRC</sequence>
<reference evidence="2" key="2">
    <citation type="submission" date="2025-09" db="UniProtKB">
        <authorList>
            <consortium name="Ensembl"/>
        </authorList>
    </citation>
    <scope>IDENTIFICATION</scope>
</reference>
<feature type="compositionally biased region" description="Basic and acidic residues" evidence="1">
    <location>
        <begin position="83"/>
        <end position="97"/>
    </location>
</feature>